<evidence type="ECO:0000313" key="3">
    <source>
        <dbReference type="Proteomes" id="UP000594778"/>
    </source>
</evidence>
<proteinExistence type="predicted"/>
<dbReference type="Proteomes" id="UP000594778">
    <property type="component" value="Chromosome"/>
</dbReference>
<dbReference type="AlphaFoldDB" id="A0A7T2W0K6"/>
<dbReference type="InterPro" id="IPR004096">
    <property type="entry name" value="V4R"/>
</dbReference>
<evidence type="ECO:0000313" key="2">
    <source>
        <dbReference type="EMBL" id="QPS10361.1"/>
    </source>
</evidence>
<gene>
    <name evidence="2" type="ORF">I6G66_10340</name>
</gene>
<protein>
    <recommendedName>
        <fullName evidence="1">4-vinyl reductase 4VR domain-containing protein</fullName>
    </recommendedName>
</protein>
<sequence>MTSTCLQLHQRLLFDLAAGQVLDGPRRYVLMRADVLMGAFDHLPQPAREQTLQALGTSVTRFGADSVRAYLAQVGPDALLQAMVQGSASLGWGIWTFRRDGTGLWLEVRNSPFAAGSRHRDGGPVCHAIAGMLEAVAQTLEQAPMRVREVRCAACEEPGGPAICLFHARPASPEPAH</sequence>
<dbReference type="Pfam" id="PF02830">
    <property type="entry name" value="V4R"/>
    <property type="match status" value="1"/>
</dbReference>
<reference evidence="2 3" key="1">
    <citation type="submission" date="2020-12" db="EMBL/GenBank/DDBJ databases">
        <title>FDA dAtabase for Regulatory Grade micrObial Sequences (FDA-ARGOS): Supporting development and validation of Infectious Disease Dx tests.</title>
        <authorList>
            <person name="Sproer C."/>
            <person name="Gronow S."/>
            <person name="Severitt S."/>
            <person name="Schroder I."/>
            <person name="Tallon L."/>
            <person name="Sadzewicz L."/>
            <person name="Zhao X."/>
            <person name="Boylan J."/>
            <person name="Ott S."/>
            <person name="Bowen H."/>
            <person name="Vavikolanu K."/>
            <person name="Mehta A."/>
            <person name="Aluvathingal J."/>
            <person name="Nadendla S."/>
            <person name="Lowell S."/>
            <person name="Myers T."/>
            <person name="Yan Y."/>
            <person name="Sichtig H."/>
        </authorList>
    </citation>
    <scope>NUCLEOTIDE SEQUENCE [LARGE SCALE GENOMIC DNA]</scope>
    <source>
        <strain evidence="2 3">FDAARGOS_909</strain>
    </source>
</reference>
<dbReference type="EMBL" id="CP065668">
    <property type="protein sequence ID" value="QPS10361.1"/>
    <property type="molecule type" value="Genomic_DNA"/>
</dbReference>
<dbReference type="Gene3D" id="3.30.1380.20">
    <property type="entry name" value="Trafficking protein particle complex subunit 3"/>
    <property type="match status" value="1"/>
</dbReference>
<name>A0A7T2W0K6_DELAC</name>
<accession>A0A7T2W0K6</accession>
<evidence type="ECO:0000259" key="1">
    <source>
        <dbReference type="SMART" id="SM00989"/>
    </source>
</evidence>
<dbReference type="InterPro" id="IPR024096">
    <property type="entry name" value="NO_sig/Golgi_transp_ligand-bd"/>
</dbReference>
<feature type="domain" description="4-vinyl reductase 4VR" evidence="1">
    <location>
        <begin position="103"/>
        <end position="170"/>
    </location>
</feature>
<dbReference type="SMART" id="SM00989">
    <property type="entry name" value="V4R"/>
    <property type="match status" value="1"/>
</dbReference>
<dbReference type="RefSeq" id="WP_197956895.1">
    <property type="nucleotide sequence ID" value="NZ_CP065668.1"/>
</dbReference>
<dbReference type="SUPFAM" id="SSF111126">
    <property type="entry name" value="Ligand-binding domain in the NO signalling and Golgi transport"/>
    <property type="match status" value="1"/>
</dbReference>
<organism evidence="2 3">
    <name type="scientific">Delftia acidovorans</name>
    <name type="common">Pseudomonas acidovorans</name>
    <name type="synonym">Comamonas acidovorans</name>
    <dbReference type="NCBI Taxonomy" id="80866"/>
    <lineage>
        <taxon>Bacteria</taxon>
        <taxon>Pseudomonadati</taxon>
        <taxon>Pseudomonadota</taxon>
        <taxon>Betaproteobacteria</taxon>
        <taxon>Burkholderiales</taxon>
        <taxon>Comamonadaceae</taxon>
        <taxon>Delftia</taxon>
    </lineage>
</organism>